<dbReference type="AlphaFoldDB" id="A0A9P9F939"/>
<accession>A0A9P9F939</accession>
<feature type="region of interest" description="Disordered" evidence="1">
    <location>
        <begin position="1"/>
        <end position="31"/>
    </location>
</feature>
<evidence type="ECO:0000313" key="3">
    <source>
        <dbReference type="Proteomes" id="UP000738349"/>
    </source>
</evidence>
<dbReference type="Proteomes" id="UP000738349">
    <property type="component" value="Unassembled WGS sequence"/>
</dbReference>
<protein>
    <submittedName>
        <fullName evidence="2">Uncharacterized protein</fullName>
    </submittedName>
</protein>
<gene>
    <name evidence="2" type="ORF">EDB81DRAFT_381027</name>
</gene>
<organism evidence="2 3">
    <name type="scientific">Dactylonectria macrodidyma</name>
    <dbReference type="NCBI Taxonomy" id="307937"/>
    <lineage>
        <taxon>Eukaryota</taxon>
        <taxon>Fungi</taxon>
        <taxon>Dikarya</taxon>
        <taxon>Ascomycota</taxon>
        <taxon>Pezizomycotina</taxon>
        <taxon>Sordariomycetes</taxon>
        <taxon>Hypocreomycetidae</taxon>
        <taxon>Hypocreales</taxon>
        <taxon>Nectriaceae</taxon>
        <taxon>Dactylonectria</taxon>
    </lineage>
</organism>
<evidence type="ECO:0000313" key="2">
    <source>
        <dbReference type="EMBL" id="KAH7156222.1"/>
    </source>
</evidence>
<evidence type="ECO:0000256" key="1">
    <source>
        <dbReference type="SAM" id="MobiDB-lite"/>
    </source>
</evidence>
<feature type="compositionally biased region" description="Polar residues" evidence="1">
    <location>
        <begin position="176"/>
        <end position="199"/>
    </location>
</feature>
<comment type="caution">
    <text evidence="2">The sequence shown here is derived from an EMBL/GenBank/DDBJ whole genome shotgun (WGS) entry which is preliminary data.</text>
</comment>
<dbReference type="EMBL" id="JAGMUV010000005">
    <property type="protein sequence ID" value="KAH7156222.1"/>
    <property type="molecule type" value="Genomic_DNA"/>
</dbReference>
<reference evidence="2" key="1">
    <citation type="journal article" date="2021" name="Nat. Commun.">
        <title>Genetic determinants of endophytism in the Arabidopsis root mycobiome.</title>
        <authorList>
            <person name="Mesny F."/>
            <person name="Miyauchi S."/>
            <person name="Thiergart T."/>
            <person name="Pickel B."/>
            <person name="Atanasova L."/>
            <person name="Karlsson M."/>
            <person name="Huettel B."/>
            <person name="Barry K.W."/>
            <person name="Haridas S."/>
            <person name="Chen C."/>
            <person name="Bauer D."/>
            <person name="Andreopoulos W."/>
            <person name="Pangilinan J."/>
            <person name="LaButti K."/>
            <person name="Riley R."/>
            <person name="Lipzen A."/>
            <person name="Clum A."/>
            <person name="Drula E."/>
            <person name="Henrissat B."/>
            <person name="Kohler A."/>
            <person name="Grigoriev I.V."/>
            <person name="Martin F.M."/>
            <person name="Hacquard S."/>
        </authorList>
    </citation>
    <scope>NUCLEOTIDE SEQUENCE</scope>
    <source>
        <strain evidence="2">MPI-CAGE-AT-0147</strain>
    </source>
</reference>
<name>A0A9P9F939_9HYPO</name>
<proteinExistence type="predicted"/>
<sequence>MRRQITAGESLQGARPRRRAMAGWPPARSTTRDDTWRSIDRRLTLHDLPASRVVLGRRVWAILLEADVDADAAAASLNRIARWRMASLLMLMLPLLNSLELVPLAATLQPNARPVDAMWTTGLSPVQGRCYRLLDSPAVAACTHNVLRTPKTPTASASPPPSSPSGECEGGLLATAHQTPSPIARTQGNPNNKGNQNDFKQGESPPPNDSEMWGVCTWHVAVQQRG</sequence>
<keyword evidence="3" id="KW-1185">Reference proteome</keyword>
<feature type="region of interest" description="Disordered" evidence="1">
    <location>
        <begin position="149"/>
        <end position="214"/>
    </location>
</feature>